<feature type="domain" description="SAM" evidence="4">
    <location>
        <begin position="3"/>
        <end position="66"/>
    </location>
</feature>
<dbReference type="PROSITE" id="PS50105">
    <property type="entry name" value="SAM_DOMAIN"/>
    <property type="match status" value="2"/>
</dbReference>
<keyword evidence="2" id="KW-0040">ANK repeat</keyword>
<dbReference type="Pfam" id="PF00536">
    <property type="entry name" value="SAM_1"/>
    <property type="match status" value="2"/>
</dbReference>
<feature type="domain" description="SAM" evidence="4">
    <location>
        <begin position="72"/>
        <end position="135"/>
    </location>
</feature>
<evidence type="ECO:0000256" key="3">
    <source>
        <dbReference type="SAM" id="MobiDB-lite"/>
    </source>
</evidence>
<accession>A0AAD9JBE8</accession>
<name>A0AAD9JBE8_9ANNE</name>
<keyword evidence="1" id="KW-0677">Repeat</keyword>
<evidence type="ECO:0000259" key="4">
    <source>
        <dbReference type="PROSITE" id="PS50105"/>
    </source>
</evidence>
<feature type="region of interest" description="Disordered" evidence="3">
    <location>
        <begin position="646"/>
        <end position="678"/>
    </location>
</feature>
<dbReference type="SMART" id="SM00454">
    <property type="entry name" value="SAM"/>
    <property type="match status" value="2"/>
</dbReference>
<sequence length="717" mass="78393">MSQDAEILHTWLADLHFDEYYDLFIQAGYDMPTIAHMTPQDLSAIGISNPKHRKQLKQEINKLYIQDGFPDYKPVDIGEWLHLLGLQEYYQCLQRECATIDDVLDIECEDLEEIGITKLGHQKKIQVAIERLKRIQSNRKRLSSLECKPTQDVLGPSAYPGAKWLGVSSSGYRAARCLQRSTSGDNLYPSSGPLELTTFQQPKEEEKSQGSGGHHGEVMGKSWPSPNPRRVQRDQELVPIQLPRTTMMPHTGGCARPANEPPPPPYTFYDTREHAAIGSNMPSSSEHPVLVEENEDTATIRRPSAKISPRIAPKPKPVAKIMAKMKQEGLADGITFDGSNMVMERSYGSLAYSCSTLPRKMAKHSTIEHVTPLYGSFGVNADTNQSPINGQEQEMPCSKPTGKKIPPPPPPKRTNSMKCNMNKVGQVLELHADDKNAADVQDSQRTNELPQNVVKPAFSGSASAIDNRSLEPQESDLAERLSSTGTAIVNNGSASKPASYSNMVGDYMSSDIDGPLTTVIQQLEQGASTSSLDPAAVAASNQDLDGQNPDWRHDKSYEKDRCDSERVHSTSSSPTLERSSSSGAIDTNTLPFANENVGTIKQRNPNSKTSIVSVNSSEDGDGGGTGAANVNLNLSVFDDGTSTIKRNSSVNSQNHVDTIRHNGPQKKVPPPVSPRNKARNVALSAERIDSGDVLSDIDNMLQDLTDELDAMLDLEVT</sequence>
<comment type="caution">
    <text evidence="5">The sequence shown here is derived from an EMBL/GenBank/DDBJ whole genome shotgun (WGS) entry which is preliminary data.</text>
</comment>
<dbReference type="PANTHER" id="PTHR24174:SF16">
    <property type="entry name" value="CASKIN-2"/>
    <property type="match status" value="1"/>
</dbReference>
<keyword evidence="6" id="KW-1185">Reference proteome</keyword>
<protein>
    <recommendedName>
        <fullName evidence="4">SAM domain-containing protein</fullName>
    </recommendedName>
</protein>
<evidence type="ECO:0000256" key="2">
    <source>
        <dbReference type="ARBA" id="ARBA00023043"/>
    </source>
</evidence>
<feature type="region of interest" description="Disordered" evidence="3">
    <location>
        <begin position="525"/>
        <end position="626"/>
    </location>
</feature>
<dbReference type="Gene3D" id="1.10.150.50">
    <property type="entry name" value="Transcription Factor, Ets-1"/>
    <property type="match status" value="2"/>
</dbReference>
<dbReference type="CDD" id="cd09497">
    <property type="entry name" value="SAM_caskin1_2_repeat1"/>
    <property type="match status" value="1"/>
</dbReference>
<evidence type="ECO:0000313" key="6">
    <source>
        <dbReference type="Proteomes" id="UP001208570"/>
    </source>
</evidence>
<feature type="compositionally biased region" description="Polar residues" evidence="3">
    <location>
        <begin position="646"/>
        <end position="656"/>
    </location>
</feature>
<dbReference type="EMBL" id="JAODUP010000454">
    <property type="protein sequence ID" value="KAK2149385.1"/>
    <property type="molecule type" value="Genomic_DNA"/>
</dbReference>
<gene>
    <name evidence="5" type="ORF">LSH36_454g01035</name>
</gene>
<dbReference type="Proteomes" id="UP001208570">
    <property type="component" value="Unassembled WGS sequence"/>
</dbReference>
<reference evidence="5" key="1">
    <citation type="journal article" date="2023" name="Mol. Biol. Evol.">
        <title>Third-Generation Sequencing Reveals the Adaptive Role of the Epigenome in Three Deep-Sea Polychaetes.</title>
        <authorList>
            <person name="Perez M."/>
            <person name="Aroh O."/>
            <person name="Sun Y."/>
            <person name="Lan Y."/>
            <person name="Juniper S.K."/>
            <person name="Young C.R."/>
            <person name="Angers B."/>
            <person name="Qian P.Y."/>
        </authorList>
    </citation>
    <scope>NUCLEOTIDE SEQUENCE</scope>
    <source>
        <strain evidence="5">P08H-3</strain>
    </source>
</reference>
<dbReference type="InterPro" id="IPR035497">
    <property type="entry name" value="Caskin1/2_SAM_1"/>
</dbReference>
<feature type="region of interest" description="Disordered" evidence="3">
    <location>
        <begin position="201"/>
        <end position="232"/>
    </location>
</feature>
<dbReference type="InterPro" id="IPR013761">
    <property type="entry name" value="SAM/pointed_sf"/>
</dbReference>
<feature type="compositionally biased region" description="Low complexity" evidence="3">
    <location>
        <begin position="569"/>
        <end position="582"/>
    </location>
</feature>
<dbReference type="InterPro" id="IPR033635">
    <property type="entry name" value="ANKS1/Caskin"/>
</dbReference>
<dbReference type="InterPro" id="IPR001660">
    <property type="entry name" value="SAM"/>
</dbReference>
<feature type="compositionally biased region" description="Basic and acidic residues" evidence="3">
    <location>
        <begin position="550"/>
        <end position="568"/>
    </location>
</feature>
<dbReference type="PANTHER" id="PTHR24174">
    <property type="entry name" value="ANKYRIN REPEAT AND STERILE ALPHA MOTIF DOMAIN-CONTAINING PROTEIN 1"/>
    <property type="match status" value="1"/>
</dbReference>
<dbReference type="SUPFAM" id="SSF47769">
    <property type="entry name" value="SAM/Pointed domain"/>
    <property type="match status" value="2"/>
</dbReference>
<organism evidence="5 6">
    <name type="scientific">Paralvinella palmiformis</name>
    <dbReference type="NCBI Taxonomy" id="53620"/>
    <lineage>
        <taxon>Eukaryota</taxon>
        <taxon>Metazoa</taxon>
        <taxon>Spiralia</taxon>
        <taxon>Lophotrochozoa</taxon>
        <taxon>Annelida</taxon>
        <taxon>Polychaeta</taxon>
        <taxon>Sedentaria</taxon>
        <taxon>Canalipalpata</taxon>
        <taxon>Terebellida</taxon>
        <taxon>Terebelliformia</taxon>
        <taxon>Alvinellidae</taxon>
        <taxon>Paralvinella</taxon>
    </lineage>
</organism>
<feature type="region of interest" description="Disordered" evidence="3">
    <location>
        <begin position="390"/>
        <end position="415"/>
    </location>
</feature>
<proteinExistence type="predicted"/>
<feature type="compositionally biased region" description="Polar residues" evidence="3">
    <location>
        <begin position="583"/>
        <end position="617"/>
    </location>
</feature>
<evidence type="ECO:0000313" key="5">
    <source>
        <dbReference type="EMBL" id="KAK2149385.1"/>
    </source>
</evidence>
<dbReference type="AlphaFoldDB" id="A0AAD9JBE8"/>
<feature type="compositionally biased region" description="Basic and acidic residues" evidence="3">
    <location>
        <begin position="202"/>
        <end position="218"/>
    </location>
</feature>
<evidence type="ECO:0000256" key="1">
    <source>
        <dbReference type="ARBA" id="ARBA00022737"/>
    </source>
</evidence>